<organism evidence="2 3">
    <name type="scientific">Striga asiatica</name>
    <name type="common">Asiatic witchweed</name>
    <name type="synonym">Buchnera asiatica</name>
    <dbReference type="NCBI Taxonomy" id="4170"/>
    <lineage>
        <taxon>Eukaryota</taxon>
        <taxon>Viridiplantae</taxon>
        <taxon>Streptophyta</taxon>
        <taxon>Embryophyta</taxon>
        <taxon>Tracheophyta</taxon>
        <taxon>Spermatophyta</taxon>
        <taxon>Magnoliopsida</taxon>
        <taxon>eudicotyledons</taxon>
        <taxon>Gunneridae</taxon>
        <taxon>Pentapetalae</taxon>
        <taxon>asterids</taxon>
        <taxon>lamiids</taxon>
        <taxon>Lamiales</taxon>
        <taxon>Orobanchaceae</taxon>
        <taxon>Buchnereae</taxon>
        <taxon>Striga</taxon>
    </lineage>
</organism>
<feature type="compositionally biased region" description="Basic and acidic residues" evidence="1">
    <location>
        <begin position="161"/>
        <end position="170"/>
    </location>
</feature>
<feature type="region of interest" description="Disordered" evidence="1">
    <location>
        <begin position="68"/>
        <end position="170"/>
    </location>
</feature>
<feature type="region of interest" description="Disordered" evidence="1">
    <location>
        <begin position="208"/>
        <end position="278"/>
    </location>
</feature>
<keyword evidence="3" id="KW-1185">Reference proteome</keyword>
<dbReference type="Proteomes" id="UP000325081">
    <property type="component" value="Unassembled WGS sequence"/>
</dbReference>
<dbReference type="EMBL" id="BKCP01004960">
    <property type="protein sequence ID" value="GER35090.1"/>
    <property type="molecule type" value="Genomic_DNA"/>
</dbReference>
<reference evidence="3" key="1">
    <citation type="journal article" date="2019" name="Curr. Biol.">
        <title>Genome Sequence of Striga asiatica Provides Insight into the Evolution of Plant Parasitism.</title>
        <authorList>
            <person name="Yoshida S."/>
            <person name="Kim S."/>
            <person name="Wafula E.K."/>
            <person name="Tanskanen J."/>
            <person name="Kim Y.M."/>
            <person name="Honaas L."/>
            <person name="Yang Z."/>
            <person name="Spallek T."/>
            <person name="Conn C.E."/>
            <person name="Ichihashi Y."/>
            <person name="Cheong K."/>
            <person name="Cui S."/>
            <person name="Der J.P."/>
            <person name="Gundlach H."/>
            <person name="Jiao Y."/>
            <person name="Hori C."/>
            <person name="Ishida J.K."/>
            <person name="Kasahara H."/>
            <person name="Kiba T."/>
            <person name="Kim M.S."/>
            <person name="Koo N."/>
            <person name="Laohavisit A."/>
            <person name="Lee Y.H."/>
            <person name="Lumba S."/>
            <person name="McCourt P."/>
            <person name="Mortimer J.C."/>
            <person name="Mutuku J.M."/>
            <person name="Nomura T."/>
            <person name="Sasaki-Sekimoto Y."/>
            <person name="Seto Y."/>
            <person name="Wang Y."/>
            <person name="Wakatake T."/>
            <person name="Sakakibara H."/>
            <person name="Demura T."/>
            <person name="Yamaguchi S."/>
            <person name="Yoneyama K."/>
            <person name="Manabe R.I."/>
            <person name="Nelson D.C."/>
            <person name="Schulman A.H."/>
            <person name="Timko M.P."/>
            <person name="dePamphilis C.W."/>
            <person name="Choi D."/>
            <person name="Shirasu K."/>
        </authorList>
    </citation>
    <scope>NUCLEOTIDE SEQUENCE [LARGE SCALE GENOMIC DNA]</scope>
    <source>
        <strain evidence="3">cv. UVA1</strain>
    </source>
</reference>
<feature type="compositionally biased region" description="Low complexity" evidence="1">
    <location>
        <begin position="235"/>
        <end position="257"/>
    </location>
</feature>
<name>A0A5A7PQL5_STRAF</name>
<feature type="compositionally biased region" description="Low complexity" evidence="1">
    <location>
        <begin position="94"/>
        <end position="107"/>
    </location>
</feature>
<feature type="compositionally biased region" description="Gly residues" evidence="1">
    <location>
        <begin position="212"/>
        <end position="223"/>
    </location>
</feature>
<protein>
    <submittedName>
        <fullName evidence="2">Uncharacterized protein</fullName>
    </submittedName>
</protein>
<evidence type="ECO:0000256" key="1">
    <source>
        <dbReference type="SAM" id="MobiDB-lite"/>
    </source>
</evidence>
<comment type="caution">
    <text evidence="2">The sequence shown here is derived from an EMBL/GenBank/DDBJ whole genome shotgun (WGS) entry which is preliminary data.</text>
</comment>
<sequence>MSPSNPSKTLNRRRQARPLRLHLFLPPHLQHFPVVVRVLLVRKTRATGGPVLRQQPPRLVPHPASIAESLRAKRPGPPLRRLGNPAVSAPPLPRRSSAARLRPPGAWRWKRGGGGDRGARRGVRPGRRGGENGPDANPSSGPLRSGLGLNRSRQALRSGRRRGEFSGERIIRQRPSSLSWRVPKSSPATKPRFSGAGVACFSRAASPVPGSFPGGGGGGGGGSSVSENPFEKSRSSSTNKSSPGQPAESPAGAASGSNPPPQPSSIPYRQNRKTLMQN</sequence>
<accession>A0A5A7PQL5</accession>
<proteinExistence type="predicted"/>
<evidence type="ECO:0000313" key="2">
    <source>
        <dbReference type="EMBL" id="GER35090.1"/>
    </source>
</evidence>
<dbReference type="AlphaFoldDB" id="A0A5A7PQL5"/>
<evidence type="ECO:0000313" key="3">
    <source>
        <dbReference type="Proteomes" id="UP000325081"/>
    </source>
</evidence>
<gene>
    <name evidence="2" type="ORF">STAS_11347</name>
</gene>